<proteinExistence type="predicted"/>
<dbReference type="SUPFAM" id="SSF53300">
    <property type="entry name" value="vWA-like"/>
    <property type="match status" value="1"/>
</dbReference>
<accession>A0A6H9WUD8</accession>
<comment type="caution">
    <text evidence="5">The sequence shown here is derived from an EMBL/GenBank/DDBJ whole genome shotgun (WGS) entry which is preliminary data.</text>
</comment>
<dbReference type="RefSeq" id="WP_158028879.1">
    <property type="nucleotide sequence ID" value="NZ_BMHG01000001.1"/>
</dbReference>
<feature type="compositionally biased region" description="Gly residues" evidence="1">
    <location>
        <begin position="934"/>
        <end position="970"/>
    </location>
</feature>
<name>A0A6H9WUD8_9MICO</name>
<dbReference type="AlphaFoldDB" id="A0A6H9WUD8"/>
<evidence type="ECO:0000256" key="2">
    <source>
        <dbReference type="SAM" id="Phobius"/>
    </source>
</evidence>
<feature type="transmembrane region" description="Helical" evidence="2">
    <location>
        <begin position="718"/>
        <end position="740"/>
    </location>
</feature>
<dbReference type="EMBL" id="WBJY01000001">
    <property type="protein sequence ID" value="KAB1650295.1"/>
    <property type="molecule type" value="Genomic_DNA"/>
</dbReference>
<gene>
    <name evidence="5" type="ORF">F8O04_08920</name>
</gene>
<feature type="chain" id="PRO_5038852860" evidence="3">
    <location>
        <begin position="30"/>
        <end position="970"/>
    </location>
</feature>
<evidence type="ECO:0000313" key="6">
    <source>
        <dbReference type="Proteomes" id="UP000431744"/>
    </source>
</evidence>
<dbReference type="OrthoDB" id="4424690at2"/>
<evidence type="ECO:0000313" key="5">
    <source>
        <dbReference type="EMBL" id="KAB1650295.1"/>
    </source>
</evidence>
<dbReference type="PROSITE" id="PS51318">
    <property type="entry name" value="TAT"/>
    <property type="match status" value="1"/>
</dbReference>
<sequence>MTVRSNRRAAARVCAAVAGVLSIAGLSLAAAAPSAAAPATAASLIAAGASPTSAQSQARAEVPFPPELLAMMAANTKEDDTSAVQEFGACLNGGGEADLLLLVDESSSLATTDPGAARADSASYFVGELADYVSEGGQPVDLQLDVFAHSAETLMPWSALDDSSLSGIQDSIATLADRVDGFDTDYWTALDASQRAMNAKAAESADGPPRCQAIVMFSDGQLDYFPRTTPEEQQQYGTEKPFAPGVQLTTQEAADEVREAARNDICRDGGLADQLTSSGIKIFGIGLSVDPETASEFELFQAIVEGSGEDGTTCGSLGDGSRGDFFLAGDIDDLLFAFDSIVDDPIQVDGGICQEAPCASEAHEFVLDTSTPDVGILAQADVPNLQVTIQLPNGELVEFPMTDLGTPSTLDVGGIEFAYTWQTDRTISIDAAQAQANSDTWMGLWQLAFTDPSGQSAGQQSRSNIHISGSLRPSVEGQDALEFHAGGSADMQLGIDDRRTGPIDPATIPGEMRFSATLVDAAGTSFDVLSTDNPAGLAGPASVDLSDAAVGAAQLRLVLNITTAPAQRQDGTPVPGTQLAPAAVNVPVNILTPASYPVLGQSIDFGSASGDVDLTASLPVSGEGCAWVDPAETPTMAAAPDGIGSVSVTADDHASADACLQAGGDGLELTLRTDEPGNGTINGTVPIMLGSADGAGEPIRVDVPFTANLERPLNTLNFLLVLIAAPILGIGLPLLLLYLAKWVISKIPSRPLVATTIDVTVQHGQVMRGGGRFELGPRDLVNTVAIPPGGGRSLRVGDVTLKARTGASPTGAGFVTVDAPGRASAGSTMPSTDRSGVRARLPLAVHNTWVVLHPDGAPGDTAQVLVLVGGDATAGARDDLQNDINRRLPDLLDKLVRERGGSVSGGGGHELAAAGSPFGGGPTPQHQGSPFQAGGQGAAPFGGGGQGTPPGGGRGPSPFQGGGQSPWGAQ</sequence>
<dbReference type="InterPro" id="IPR006311">
    <property type="entry name" value="TAT_signal"/>
</dbReference>
<evidence type="ECO:0000256" key="1">
    <source>
        <dbReference type="SAM" id="MobiDB-lite"/>
    </source>
</evidence>
<dbReference type="Proteomes" id="UP000431744">
    <property type="component" value="Unassembled WGS sequence"/>
</dbReference>
<organism evidence="5 6">
    <name type="scientific">Pseudoclavibacter endophyticus</name>
    <dbReference type="NCBI Taxonomy" id="1778590"/>
    <lineage>
        <taxon>Bacteria</taxon>
        <taxon>Bacillati</taxon>
        <taxon>Actinomycetota</taxon>
        <taxon>Actinomycetes</taxon>
        <taxon>Micrococcales</taxon>
        <taxon>Microbacteriaceae</taxon>
        <taxon>Pseudoclavibacter</taxon>
    </lineage>
</organism>
<dbReference type="PROSITE" id="PS50234">
    <property type="entry name" value="VWFA"/>
    <property type="match status" value="1"/>
</dbReference>
<feature type="domain" description="VWFA" evidence="4">
    <location>
        <begin position="98"/>
        <end position="341"/>
    </location>
</feature>
<evidence type="ECO:0000256" key="3">
    <source>
        <dbReference type="SAM" id="SignalP"/>
    </source>
</evidence>
<dbReference type="InterPro" id="IPR002035">
    <property type="entry name" value="VWF_A"/>
</dbReference>
<keyword evidence="2" id="KW-1133">Transmembrane helix</keyword>
<dbReference type="Gene3D" id="3.40.50.410">
    <property type="entry name" value="von Willebrand factor, type A domain"/>
    <property type="match status" value="1"/>
</dbReference>
<keyword evidence="6" id="KW-1185">Reference proteome</keyword>
<protein>
    <submittedName>
        <fullName evidence="5">VWA domain-containing protein</fullName>
    </submittedName>
</protein>
<dbReference type="InterPro" id="IPR036465">
    <property type="entry name" value="vWFA_dom_sf"/>
</dbReference>
<keyword evidence="2" id="KW-0812">Transmembrane</keyword>
<keyword evidence="2" id="KW-0472">Membrane</keyword>
<evidence type="ECO:0000259" key="4">
    <source>
        <dbReference type="PROSITE" id="PS50234"/>
    </source>
</evidence>
<feature type="region of interest" description="Disordered" evidence="1">
    <location>
        <begin position="899"/>
        <end position="970"/>
    </location>
</feature>
<feature type="signal peptide" evidence="3">
    <location>
        <begin position="1"/>
        <end position="29"/>
    </location>
</feature>
<keyword evidence="3" id="KW-0732">Signal</keyword>
<reference evidence="5 6" key="1">
    <citation type="submission" date="2019-09" db="EMBL/GenBank/DDBJ databases">
        <title>Phylogeny of genus Pseudoclavibacter and closely related genus.</title>
        <authorList>
            <person name="Li Y."/>
        </authorList>
    </citation>
    <scope>NUCLEOTIDE SEQUENCE [LARGE SCALE GENOMIC DNA]</scope>
    <source>
        <strain evidence="5 6">EGI 60007</strain>
    </source>
</reference>